<dbReference type="Proteomes" id="UP001367508">
    <property type="component" value="Unassembled WGS sequence"/>
</dbReference>
<dbReference type="GO" id="GO:0015995">
    <property type="term" value="P:chlorophyll biosynthetic process"/>
    <property type="evidence" value="ECO:0007669"/>
    <property type="project" value="UniProtKB-KW"/>
</dbReference>
<evidence type="ECO:0000256" key="6">
    <source>
        <dbReference type="ARBA" id="ARBA00023171"/>
    </source>
</evidence>
<keyword evidence="12" id="KW-1133">Transmembrane helix</keyword>
<dbReference type="Gene3D" id="3.20.20.70">
    <property type="entry name" value="Aldolase class I"/>
    <property type="match status" value="1"/>
</dbReference>
<dbReference type="InterPro" id="IPR001731">
    <property type="entry name" value="ALAD"/>
</dbReference>
<evidence type="ECO:0000256" key="9">
    <source>
        <dbReference type="ARBA" id="ARBA00025628"/>
    </source>
</evidence>
<dbReference type="EMBL" id="JAYMYQ010000002">
    <property type="protein sequence ID" value="KAK7350604.1"/>
    <property type="molecule type" value="Genomic_DNA"/>
</dbReference>
<comment type="function">
    <text evidence="9">Catalyzes an early step in the biosynthesis of tetrapyrroles. Binds two molecules of 5-aminolevulinate per subunit, each at a distinct site, and catalyzes their condensation to form porphobilinogen.</text>
</comment>
<keyword evidence="12" id="KW-0812">Transmembrane</keyword>
<keyword evidence="8" id="KW-0627">Porphyrin biosynthesis</keyword>
<evidence type="ECO:0000313" key="14">
    <source>
        <dbReference type="Proteomes" id="UP001367508"/>
    </source>
</evidence>
<keyword evidence="12" id="KW-0472">Membrane</keyword>
<accession>A0AAN9MD06</accession>
<organism evidence="13 14">
    <name type="scientific">Canavalia gladiata</name>
    <name type="common">Sword bean</name>
    <name type="synonym">Dolichos gladiatus</name>
    <dbReference type="NCBI Taxonomy" id="3824"/>
    <lineage>
        <taxon>Eukaryota</taxon>
        <taxon>Viridiplantae</taxon>
        <taxon>Streptophyta</taxon>
        <taxon>Embryophyta</taxon>
        <taxon>Tracheophyta</taxon>
        <taxon>Spermatophyta</taxon>
        <taxon>Magnoliopsida</taxon>
        <taxon>eudicotyledons</taxon>
        <taxon>Gunneridae</taxon>
        <taxon>Pentapetalae</taxon>
        <taxon>rosids</taxon>
        <taxon>fabids</taxon>
        <taxon>Fabales</taxon>
        <taxon>Fabaceae</taxon>
        <taxon>Papilionoideae</taxon>
        <taxon>50 kb inversion clade</taxon>
        <taxon>NPAAA clade</taxon>
        <taxon>indigoferoid/millettioid clade</taxon>
        <taxon>Phaseoleae</taxon>
        <taxon>Canavalia</taxon>
    </lineage>
</organism>
<keyword evidence="7" id="KW-0456">Lyase</keyword>
<evidence type="ECO:0000256" key="8">
    <source>
        <dbReference type="ARBA" id="ARBA00023244"/>
    </source>
</evidence>
<dbReference type="SUPFAM" id="SSF51569">
    <property type="entry name" value="Aldolase"/>
    <property type="match status" value="1"/>
</dbReference>
<protein>
    <recommendedName>
        <fullName evidence="3">porphobilinogen synthase</fullName>
        <ecNumber evidence="3">4.2.1.24</ecNumber>
    </recommendedName>
    <alternativeName>
        <fullName evidence="10">Porphobilinogen synthase</fullName>
    </alternativeName>
</protein>
<comment type="caution">
    <text evidence="13">The sequence shown here is derived from an EMBL/GenBank/DDBJ whole genome shotgun (WGS) entry which is preliminary data.</text>
</comment>
<feature type="transmembrane region" description="Helical" evidence="12">
    <location>
        <begin position="12"/>
        <end position="33"/>
    </location>
</feature>
<evidence type="ECO:0000256" key="10">
    <source>
        <dbReference type="ARBA" id="ARBA00032837"/>
    </source>
</evidence>
<evidence type="ECO:0000256" key="5">
    <source>
        <dbReference type="ARBA" id="ARBA00023133"/>
    </source>
</evidence>
<proteinExistence type="inferred from homology"/>
<keyword evidence="5" id="KW-0350">Heme biosynthesis</keyword>
<keyword evidence="6" id="KW-0149">Chlorophyll biosynthesis</keyword>
<comment type="catalytic activity">
    <reaction evidence="11">
        <text>2 5-aminolevulinate = porphobilinogen + 2 H2O + H(+)</text>
        <dbReference type="Rhea" id="RHEA:24064"/>
        <dbReference type="ChEBI" id="CHEBI:15377"/>
        <dbReference type="ChEBI" id="CHEBI:15378"/>
        <dbReference type="ChEBI" id="CHEBI:58126"/>
        <dbReference type="ChEBI" id="CHEBI:356416"/>
        <dbReference type="EC" id="4.2.1.24"/>
    </reaction>
</comment>
<dbReference type="GO" id="GO:0006783">
    <property type="term" value="P:heme biosynthetic process"/>
    <property type="evidence" value="ECO:0007669"/>
    <property type="project" value="UniProtKB-KW"/>
</dbReference>
<evidence type="ECO:0000256" key="12">
    <source>
        <dbReference type="SAM" id="Phobius"/>
    </source>
</evidence>
<evidence type="ECO:0000313" key="13">
    <source>
        <dbReference type="EMBL" id="KAK7350604.1"/>
    </source>
</evidence>
<dbReference type="GO" id="GO:0004655">
    <property type="term" value="F:porphobilinogen synthase activity"/>
    <property type="evidence" value="ECO:0007669"/>
    <property type="project" value="UniProtKB-EC"/>
</dbReference>
<evidence type="ECO:0000256" key="1">
    <source>
        <dbReference type="ARBA" id="ARBA00004694"/>
    </source>
</evidence>
<dbReference type="GO" id="GO:0046872">
    <property type="term" value="F:metal ion binding"/>
    <property type="evidence" value="ECO:0007669"/>
    <property type="project" value="InterPro"/>
</dbReference>
<evidence type="ECO:0000256" key="2">
    <source>
        <dbReference type="ARBA" id="ARBA00008055"/>
    </source>
</evidence>
<name>A0AAN9MD06_CANGL</name>
<keyword evidence="4" id="KW-0021">Allosteric enzyme</keyword>
<dbReference type="InterPro" id="IPR013785">
    <property type="entry name" value="Aldolase_TIM"/>
</dbReference>
<dbReference type="AlphaFoldDB" id="A0AAN9MD06"/>
<sequence length="124" mass="14534">MKTIDFQKRDNSILIFSCPFAIVFSFHHVHVVVSHVQNLLFGLQSTVQDWYMEMEMKRTEIILETQQRIVKPGLPYLDIIRLLRDNSPLSIAAYQVLGYYPRNCAFCYNAFDLLSNLSKLKFLN</sequence>
<evidence type="ECO:0000256" key="4">
    <source>
        <dbReference type="ARBA" id="ARBA00022533"/>
    </source>
</evidence>
<evidence type="ECO:0000256" key="3">
    <source>
        <dbReference type="ARBA" id="ARBA00012053"/>
    </source>
</evidence>
<dbReference type="EC" id="4.2.1.24" evidence="3"/>
<gene>
    <name evidence="13" type="ORF">VNO77_09414</name>
</gene>
<dbReference type="Pfam" id="PF00490">
    <property type="entry name" value="ALAD"/>
    <property type="match status" value="1"/>
</dbReference>
<comment type="pathway">
    <text evidence="1">Porphyrin-containing compound metabolism; protoporphyrin-IX biosynthesis; coproporphyrinogen-III from 5-aminolevulinate: step 1/4.</text>
</comment>
<keyword evidence="14" id="KW-1185">Reference proteome</keyword>
<evidence type="ECO:0000256" key="7">
    <source>
        <dbReference type="ARBA" id="ARBA00023239"/>
    </source>
</evidence>
<comment type="similarity">
    <text evidence="2">Belongs to the ALAD family.</text>
</comment>
<reference evidence="13 14" key="1">
    <citation type="submission" date="2024-01" db="EMBL/GenBank/DDBJ databases">
        <title>The genomes of 5 underutilized Papilionoideae crops provide insights into root nodulation and disease resistanc.</title>
        <authorList>
            <person name="Jiang F."/>
        </authorList>
    </citation>
    <scope>NUCLEOTIDE SEQUENCE [LARGE SCALE GENOMIC DNA]</scope>
    <source>
        <strain evidence="13">LVBAO_FW01</strain>
        <tissue evidence="13">Leaves</tissue>
    </source>
</reference>
<evidence type="ECO:0000256" key="11">
    <source>
        <dbReference type="ARBA" id="ARBA00047651"/>
    </source>
</evidence>